<dbReference type="Proteomes" id="UP000316624">
    <property type="component" value="Unassembled WGS sequence"/>
</dbReference>
<dbReference type="Gene3D" id="3.40.50.10540">
    <property type="entry name" value="Crotonobetainyl-coa:carnitine coa-transferase, domain 1"/>
    <property type="match status" value="3"/>
</dbReference>
<sequence length="735" mass="80020">MLSDLRIVEIGEGMAVQVCGLLLGELGTDVLKIERPGGDPARGSARFANWNRGKRSLELQLDNRAGLEALLERLAGADVLLHQFTPMRARALGLDDETLAKGFPRLVICGITGSPRNHPDAERSDDEMLVSARLGAMYENDGYRGGPVVWRYPAGHWSAAHLAAGGILTRLVMRLQTGRGGAAHTSILQGLLSALPMVWVRNSKGPMPNPKIYDGSPRAPRFQLHLCKDGWLQILDPTQRFDYCMLPGIWNALSDGIDIGTPEGLEQAFARETVDTWLAQLREHDVACEPAAPLGEVLRHDDARANGYVIEVDDPHFGRAWQPNTPYHADVPLPQGRPAPRLGEGGERDWTPRSESIGQAPGAEPGHPLDGACVVDFGMFLAGPLGPSLMGDLGADVIKVEPLSGDRLRHMHHFFQAAGRSKRSLAVDLTKPEAQPILERLIAWAEVVHHNMRFKGADKLGLGEENLRRLNPDVGFAYVSAYGQRGNRANWPGYDTIFSALAGLEFESAGKGNRPITLRPGPMDMLTAHSCFVAAMALLYMKRAGLAGRVLHSSMLGIITLIQGELLLKADGTLTETHHLTSDQTGFSPYHRIFETKGGEWVAVAAHREAEREAMRTILGTDDAGFVKAAEAWPAADLLAAFEAAGVPCDAVFCDNAMNRFFDDPLSRRSGLVSAVEQPTYGIVEQPGIFWDMGDIPIEISRACPDIGQHSDEIMLELGFSATEIAEFRTKKIIG</sequence>
<dbReference type="InterPro" id="IPR023606">
    <property type="entry name" value="CoA-Trfase_III_dom_1_sf"/>
</dbReference>
<dbReference type="InterPro" id="IPR003673">
    <property type="entry name" value="CoA-Trfase_fam_III"/>
</dbReference>
<dbReference type="AlphaFoldDB" id="A0A562K3Y9"/>
<dbReference type="InterPro" id="IPR050509">
    <property type="entry name" value="CoA-transferase_III"/>
</dbReference>
<dbReference type="InterPro" id="IPR044855">
    <property type="entry name" value="CoA-Trfase_III_dom3_sf"/>
</dbReference>
<dbReference type="Gene3D" id="3.30.1540.10">
    <property type="entry name" value="formyl-coa transferase, domain 3"/>
    <property type="match status" value="1"/>
</dbReference>
<evidence type="ECO:0000313" key="3">
    <source>
        <dbReference type="EMBL" id="TWH90151.1"/>
    </source>
</evidence>
<dbReference type="PANTHER" id="PTHR48228">
    <property type="entry name" value="SUCCINYL-COA--D-CITRAMALATE COA-TRANSFERASE"/>
    <property type="match status" value="1"/>
</dbReference>
<name>A0A562K3Y9_SPHWJ</name>
<dbReference type="RefSeq" id="WP_158636706.1">
    <property type="nucleotide sequence ID" value="NZ_JACIIY010000029.1"/>
</dbReference>
<dbReference type="EMBL" id="VLKK01000025">
    <property type="protein sequence ID" value="TWH90151.1"/>
    <property type="molecule type" value="Genomic_DNA"/>
</dbReference>
<organism evidence="3 4">
    <name type="scientific">Sphingobium wenxiniae (strain DSM 21828 / CGMCC 1.7748 / JZ-1)</name>
    <dbReference type="NCBI Taxonomy" id="595605"/>
    <lineage>
        <taxon>Bacteria</taxon>
        <taxon>Pseudomonadati</taxon>
        <taxon>Pseudomonadota</taxon>
        <taxon>Alphaproteobacteria</taxon>
        <taxon>Sphingomonadales</taxon>
        <taxon>Sphingomonadaceae</taxon>
        <taxon>Sphingobium</taxon>
    </lineage>
</organism>
<evidence type="ECO:0000256" key="2">
    <source>
        <dbReference type="SAM" id="MobiDB-lite"/>
    </source>
</evidence>
<evidence type="ECO:0000313" key="4">
    <source>
        <dbReference type="Proteomes" id="UP000316624"/>
    </source>
</evidence>
<proteinExistence type="predicted"/>
<reference evidence="3 4" key="1">
    <citation type="journal article" date="2015" name="Stand. Genomic Sci.">
        <title>Genomic Encyclopedia of Bacterial and Archaeal Type Strains, Phase III: the genomes of soil and plant-associated and newly described type strains.</title>
        <authorList>
            <person name="Whitman W.B."/>
            <person name="Woyke T."/>
            <person name="Klenk H.P."/>
            <person name="Zhou Y."/>
            <person name="Lilburn T.G."/>
            <person name="Beck B.J."/>
            <person name="De Vos P."/>
            <person name="Vandamme P."/>
            <person name="Eisen J.A."/>
            <person name="Garrity G."/>
            <person name="Hugenholtz P."/>
            <person name="Kyrpides N.C."/>
        </authorList>
    </citation>
    <scope>NUCLEOTIDE SEQUENCE [LARGE SCALE GENOMIC DNA]</scope>
    <source>
        <strain evidence="3 4">CGMCC 1.7748</strain>
    </source>
</reference>
<dbReference type="SUPFAM" id="SSF89796">
    <property type="entry name" value="CoA-transferase family III (CaiB/BaiF)"/>
    <property type="match status" value="2"/>
</dbReference>
<accession>A0A562K3Y9</accession>
<dbReference type="GO" id="GO:0016740">
    <property type="term" value="F:transferase activity"/>
    <property type="evidence" value="ECO:0007669"/>
    <property type="project" value="UniProtKB-KW"/>
</dbReference>
<dbReference type="Pfam" id="PF02515">
    <property type="entry name" value="CoA_transf_3"/>
    <property type="match status" value="2"/>
</dbReference>
<evidence type="ECO:0000256" key="1">
    <source>
        <dbReference type="ARBA" id="ARBA00022679"/>
    </source>
</evidence>
<comment type="caution">
    <text evidence="3">The sequence shown here is derived from an EMBL/GenBank/DDBJ whole genome shotgun (WGS) entry which is preliminary data.</text>
</comment>
<dbReference type="PANTHER" id="PTHR48228:SF6">
    <property type="entry name" value="L-CARNITINE COA-TRANSFERASE"/>
    <property type="match status" value="1"/>
</dbReference>
<protein>
    <submittedName>
        <fullName evidence="3">Crotonobetainyl-CoA:carnitine CoA-transferase CaiB-like acyl-CoA transferase</fullName>
    </submittedName>
</protein>
<gene>
    <name evidence="3" type="ORF">IQ35_03683</name>
</gene>
<feature type="region of interest" description="Disordered" evidence="2">
    <location>
        <begin position="325"/>
        <end position="365"/>
    </location>
</feature>
<keyword evidence="4" id="KW-1185">Reference proteome</keyword>
<keyword evidence="1 3" id="KW-0808">Transferase</keyword>